<reference evidence="1 2" key="1">
    <citation type="journal article" date="2018" name="Sci. Data">
        <title>The draft genome sequence of cork oak.</title>
        <authorList>
            <person name="Ramos A.M."/>
            <person name="Usie A."/>
            <person name="Barbosa P."/>
            <person name="Barros P.M."/>
            <person name="Capote T."/>
            <person name="Chaves I."/>
            <person name="Simoes F."/>
            <person name="Abreu I."/>
            <person name="Carrasquinho I."/>
            <person name="Faro C."/>
            <person name="Guimaraes J.B."/>
            <person name="Mendonca D."/>
            <person name="Nobrega F."/>
            <person name="Rodrigues L."/>
            <person name="Saibo N.J.M."/>
            <person name="Varela M.C."/>
            <person name="Egas C."/>
            <person name="Matos J."/>
            <person name="Miguel C.M."/>
            <person name="Oliveira M.M."/>
            <person name="Ricardo C.P."/>
            <person name="Goncalves S."/>
        </authorList>
    </citation>
    <scope>NUCLEOTIDE SEQUENCE [LARGE SCALE GENOMIC DNA]</scope>
    <source>
        <strain evidence="2">cv. HL8</strain>
    </source>
</reference>
<sequence>MSRKGLLQIPCMSLLT</sequence>
<name>A0AAW0IR52_QUESU</name>
<comment type="caution">
    <text evidence="1">The sequence shown here is derived from an EMBL/GenBank/DDBJ whole genome shotgun (WGS) entry which is preliminary data.</text>
</comment>
<protein>
    <submittedName>
        <fullName evidence="1">Uncharacterized protein</fullName>
    </submittedName>
</protein>
<evidence type="ECO:0000313" key="2">
    <source>
        <dbReference type="Proteomes" id="UP000237347"/>
    </source>
</evidence>
<gene>
    <name evidence="1" type="ORF">CFP56_043719</name>
</gene>
<dbReference type="AlphaFoldDB" id="A0AAW0IR52"/>
<proteinExistence type="predicted"/>
<accession>A0AAW0IR52</accession>
<dbReference type="Proteomes" id="UP000237347">
    <property type="component" value="Unassembled WGS sequence"/>
</dbReference>
<keyword evidence="2" id="KW-1185">Reference proteome</keyword>
<organism evidence="1 2">
    <name type="scientific">Quercus suber</name>
    <name type="common">Cork oak</name>
    <dbReference type="NCBI Taxonomy" id="58331"/>
    <lineage>
        <taxon>Eukaryota</taxon>
        <taxon>Viridiplantae</taxon>
        <taxon>Streptophyta</taxon>
        <taxon>Embryophyta</taxon>
        <taxon>Tracheophyta</taxon>
        <taxon>Spermatophyta</taxon>
        <taxon>Magnoliopsida</taxon>
        <taxon>eudicotyledons</taxon>
        <taxon>Gunneridae</taxon>
        <taxon>Pentapetalae</taxon>
        <taxon>rosids</taxon>
        <taxon>fabids</taxon>
        <taxon>Fagales</taxon>
        <taxon>Fagaceae</taxon>
        <taxon>Quercus</taxon>
    </lineage>
</organism>
<evidence type="ECO:0000313" key="1">
    <source>
        <dbReference type="EMBL" id="KAK7816688.1"/>
    </source>
</evidence>
<dbReference type="EMBL" id="PKMF04000924">
    <property type="protein sequence ID" value="KAK7816688.1"/>
    <property type="molecule type" value="Genomic_DNA"/>
</dbReference>